<dbReference type="GO" id="GO:0008173">
    <property type="term" value="F:RNA methyltransferase activity"/>
    <property type="evidence" value="ECO:0007669"/>
    <property type="project" value="UniProtKB-UniRule"/>
</dbReference>
<keyword evidence="11" id="KW-1185">Reference proteome</keyword>
<dbReference type="InterPro" id="IPR024160">
    <property type="entry name" value="BIN3_SAM-bd_dom"/>
</dbReference>
<reference evidence="9" key="2">
    <citation type="submission" date="2010-05" db="EMBL/GenBank/DDBJ databases">
        <authorList>
            <person name="Almeida L.G."/>
            <person name="Nicolas M.F."/>
            <person name="Souza R.C."/>
            <person name="Vasconcelos A.T.R."/>
        </authorList>
    </citation>
    <scope>NUCLEOTIDE SEQUENCE</scope>
</reference>
<dbReference type="Pfam" id="PF06859">
    <property type="entry name" value="Bin3"/>
    <property type="match status" value="1"/>
</dbReference>
<dbReference type="PANTHER" id="PTHR12315">
    <property type="entry name" value="BICOID-INTERACTING PROTEIN RELATED"/>
    <property type="match status" value="1"/>
</dbReference>
<evidence type="ECO:0000256" key="6">
    <source>
        <dbReference type="RuleBase" id="RU367087"/>
    </source>
</evidence>
<evidence type="ECO:0000259" key="8">
    <source>
        <dbReference type="PROSITE" id="PS51515"/>
    </source>
</evidence>
<evidence type="ECO:0000256" key="3">
    <source>
        <dbReference type="ARBA" id="ARBA00022679"/>
    </source>
</evidence>
<keyword evidence="2 6" id="KW-0489">Methyltransferase</keyword>
<dbReference type="EC" id="2.1.1.-" evidence="6"/>
<dbReference type="InterPro" id="IPR029063">
    <property type="entry name" value="SAM-dependent_MTases_sf"/>
</dbReference>
<evidence type="ECO:0000256" key="5">
    <source>
        <dbReference type="PROSITE-ProRule" id="PRU00848"/>
    </source>
</evidence>
<sequence length="312" mass="35523">MGLPVAAQKFVPEVTTITGRVEEDVQKASTECKPALGKRKPEPESEPKRESQAEQEREREPQQQTQAAKRPRKIFPYGNYDRYYGYRNFNATPADDPRLEAFMQRRELFLGKRVLDIGCNNGALTIQLAAACQPSAIFGIDIDGGLIAQARRHCKQALINGVKVPRVEERRHVLNRGQVEFLRANYILEDAALLEAEQPKFDVVLCLSVTKWIQLNFGDDGLRLAFRRMFRQLKPGGVLILEAQPWSSYKRRKKLTETIAANFARIKLLPAMFQQYLLGNEVGFASCTELPLPRTSTKGFQRPIQLYRKSND</sequence>
<dbReference type="FunFam" id="3.40.50.150:FF:000083">
    <property type="entry name" value="7SK snRNA methylphosphate capping enzyme"/>
    <property type="match status" value="1"/>
</dbReference>
<dbReference type="eggNOG" id="KOG2899">
    <property type="taxonomic scope" value="Eukaryota"/>
</dbReference>
<dbReference type="EnsemblMetazoa" id="ADAC007525-RA">
    <property type="protein sequence ID" value="ADAC007525-PA"/>
    <property type="gene ID" value="ADAC007525"/>
</dbReference>
<evidence type="ECO:0000256" key="4">
    <source>
        <dbReference type="ARBA" id="ARBA00022691"/>
    </source>
</evidence>
<dbReference type="InterPro" id="IPR039772">
    <property type="entry name" value="Bin3-like"/>
</dbReference>
<proteinExistence type="inferred from homology"/>
<dbReference type="VEuPathDB" id="VectorBase:ADAR2_011103"/>
<gene>
    <name evidence="9" type="ORF">AND_007525</name>
</gene>
<comment type="similarity">
    <text evidence="1 6">Belongs to the methyltransferase superfamily.</text>
</comment>
<dbReference type="EMBL" id="ADMH02001856">
    <property type="protein sequence ID" value="ETN60837.1"/>
    <property type="molecule type" value="Genomic_DNA"/>
</dbReference>
<dbReference type="InterPro" id="IPR010675">
    <property type="entry name" value="Bin3_C"/>
</dbReference>
<dbReference type="SUPFAM" id="SSF53335">
    <property type="entry name" value="S-adenosyl-L-methionine-dependent methyltransferases"/>
    <property type="match status" value="1"/>
</dbReference>
<feature type="region of interest" description="Disordered" evidence="7">
    <location>
        <begin position="18"/>
        <end position="72"/>
    </location>
</feature>
<feature type="domain" description="Bin3-type SAM" evidence="8">
    <location>
        <begin position="96"/>
        <end position="312"/>
    </location>
</feature>
<reference evidence="9 11" key="1">
    <citation type="journal article" date="2010" name="BMC Genomics">
        <title>Combination of measures distinguishes pre-miRNAs from other stem-loops in the genome of the newly sequenced Anopheles darlingi.</title>
        <authorList>
            <person name="Mendes N.D."/>
            <person name="Freitas A.T."/>
            <person name="Vasconcelos A.T."/>
            <person name="Sagot M.F."/>
        </authorList>
    </citation>
    <scope>NUCLEOTIDE SEQUENCE</scope>
</reference>
<evidence type="ECO:0000313" key="10">
    <source>
        <dbReference type="EnsemblMetazoa" id="ADAC007525-PA"/>
    </source>
</evidence>
<reference evidence="10" key="4">
    <citation type="submission" date="2015-06" db="UniProtKB">
        <authorList>
            <consortium name="EnsemblMetazoa"/>
        </authorList>
    </citation>
    <scope>IDENTIFICATION</scope>
</reference>
<dbReference type="AlphaFoldDB" id="W5J8Q2"/>
<accession>W5J8Q2</accession>
<feature type="compositionally biased region" description="Basic and acidic residues" evidence="7">
    <location>
        <begin position="39"/>
        <end position="61"/>
    </location>
</feature>
<dbReference type="GO" id="GO:0032259">
    <property type="term" value="P:methylation"/>
    <property type="evidence" value="ECO:0007669"/>
    <property type="project" value="UniProtKB-KW"/>
</dbReference>
<keyword evidence="4 5" id="KW-0949">S-adenosyl-L-methionine</keyword>
<dbReference type="OMA" id="KWIHLFH"/>
<dbReference type="PANTHER" id="PTHR12315:SF0">
    <property type="entry name" value="7SK SNRNA METHYLPHOSPHATE CAPPING ENZYME"/>
    <property type="match status" value="1"/>
</dbReference>
<dbReference type="GO" id="GO:0008171">
    <property type="term" value="F:O-methyltransferase activity"/>
    <property type="evidence" value="ECO:0007669"/>
    <property type="project" value="UniProtKB-UniRule"/>
</dbReference>
<protein>
    <recommendedName>
        <fullName evidence="6">RNA methyltransferase</fullName>
        <ecNumber evidence="6">2.1.1.-</ecNumber>
    </recommendedName>
</protein>
<dbReference type="Proteomes" id="UP000000673">
    <property type="component" value="Unassembled WGS sequence"/>
</dbReference>
<evidence type="ECO:0000256" key="2">
    <source>
        <dbReference type="ARBA" id="ARBA00022603"/>
    </source>
</evidence>
<organism evidence="9">
    <name type="scientific">Anopheles darlingi</name>
    <name type="common">Mosquito</name>
    <dbReference type="NCBI Taxonomy" id="43151"/>
    <lineage>
        <taxon>Eukaryota</taxon>
        <taxon>Metazoa</taxon>
        <taxon>Ecdysozoa</taxon>
        <taxon>Arthropoda</taxon>
        <taxon>Hexapoda</taxon>
        <taxon>Insecta</taxon>
        <taxon>Pterygota</taxon>
        <taxon>Neoptera</taxon>
        <taxon>Endopterygota</taxon>
        <taxon>Diptera</taxon>
        <taxon>Nematocera</taxon>
        <taxon>Culicoidea</taxon>
        <taxon>Culicidae</taxon>
        <taxon>Anophelinae</taxon>
        <taxon>Anopheles</taxon>
    </lineage>
</organism>
<dbReference type="Gene3D" id="3.40.50.150">
    <property type="entry name" value="Vaccinia Virus protein VP39"/>
    <property type="match status" value="1"/>
</dbReference>
<evidence type="ECO:0000256" key="1">
    <source>
        <dbReference type="ARBA" id="ARBA00008361"/>
    </source>
</evidence>
<dbReference type="GO" id="GO:0017069">
    <property type="term" value="F:snRNA binding"/>
    <property type="evidence" value="ECO:0007669"/>
    <property type="project" value="TreeGrafter"/>
</dbReference>
<dbReference type="GO" id="GO:0040031">
    <property type="term" value="P:snRNA modification"/>
    <property type="evidence" value="ECO:0007669"/>
    <property type="project" value="TreeGrafter"/>
</dbReference>
<dbReference type="CDD" id="cd02440">
    <property type="entry name" value="AdoMet_MTases"/>
    <property type="match status" value="1"/>
</dbReference>
<evidence type="ECO:0000256" key="7">
    <source>
        <dbReference type="SAM" id="MobiDB-lite"/>
    </source>
</evidence>
<dbReference type="HOGENOM" id="CLU_004729_0_0_1"/>
<evidence type="ECO:0000313" key="11">
    <source>
        <dbReference type="Proteomes" id="UP000000673"/>
    </source>
</evidence>
<dbReference type="STRING" id="43151.W5J8Q2"/>
<evidence type="ECO:0000313" key="9">
    <source>
        <dbReference type="EMBL" id="ETN60837.1"/>
    </source>
</evidence>
<dbReference type="FunCoup" id="W5J8Q2">
    <property type="interactions" value="237"/>
</dbReference>
<dbReference type="VEuPathDB" id="VectorBase:ADAC007525"/>
<name>W5J8Q2_ANODA</name>
<keyword evidence="3 6" id="KW-0808">Transferase</keyword>
<dbReference type="PROSITE" id="PS51515">
    <property type="entry name" value="BIN3_SAM"/>
    <property type="match status" value="1"/>
</dbReference>
<reference evidence="9" key="3">
    <citation type="journal article" date="2013" name="Nucleic Acids Res.">
        <title>The genome of Anopheles darlingi, the main neotropical malaria vector.</title>
        <authorList>
            <person name="Marinotti O."/>
            <person name="Cerqueira G.C."/>
            <person name="de Almeida L.G."/>
            <person name="Ferro M.I."/>
            <person name="Loreto E.L."/>
            <person name="Zaha A."/>
            <person name="Teixeira S.M."/>
            <person name="Wespiser A.R."/>
            <person name="Almeida E Silva A."/>
            <person name="Schlindwein A.D."/>
            <person name="Pacheco A.C."/>
            <person name="Silva A.L."/>
            <person name="Graveley B.R."/>
            <person name="Walenz B.P."/>
            <person name="Lima Bde A."/>
            <person name="Ribeiro C.A."/>
            <person name="Nunes-Silva C.G."/>
            <person name="de Carvalho C.R."/>
            <person name="Soares C.M."/>
            <person name="de Menezes C.B."/>
            <person name="Matiolli C."/>
            <person name="Caffrey D."/>
            <person name="Araujo D.A."/>
            <person name="de Oliveira D.M."/>
            <person name="Golenbock D."/>
            <person name="Grisard E.C."/>
            <person name="Fantinatti-Garboggini F."/>
            <person name="de Carvalho F.M."/>
            <person name="Barcellos F.G."/>
            <person name="Prosdocimi F."/>
            <person name="May G."/>
            <person name="Azevedo Junior G.M."/>
            <person name="Guimaraes G.M."/>
            <person name="Goldman G.H."/>
            <person name="Padilha I.Q."/>
            <person name="Batista Jda S."/>
            <person name="Ferro J.A."/>
            <person name="Ribeiro J.M."/>
            <person name="Fietto J.L."/>
            <person name="Dabbas K.M."/>
            <person name="Cerdeira L."/>
            <person name="Agnez-Lima L.F."/>
            <person name="Brocchi M."/>
            <person name="de Carvalho M.O."/>
            <person name="Teixeira Mde M."/>
            <person name="Diniz Maia Mde M."/>
            <person name="Goldman M.H."/>
            <person name="Cruz Schneider M.P."/>
            <person name="Felipe M.S."/>
            <person name="Hungria M."/>
            <person name="Nicolas M.F."/>
            <person name="Pereira M."/>
            <person name="Montes M.A."/>
            <person name="Cantao M.E."/>
            <person name="Vincentz M."/>
            <person name="Rafael M.S."/>
            <person name="Silverman N."/>
            <person name="Stoco P.H."/>
            <person name="Souza R.C."/>
            <person name="Vicentini R."/>
            <person name="Gazzinelli R.T."/>
            <person name="Neves Rde O."/>
            <person name="Silva R."/>
            <person name="Astolfi-Filho S."/>
            <person name="Maciel T.E."/>
            <person name="Urmenyi T.P."/>
            <person name="Tadei W.P."/>
            <person name="Camargo E.P."/>
            <person name="de Vasconcelos A.T."/>
        </authorList>
    </citation>
    <scope>NUCLEOTIDE SEQUENCE</scope>
</reference>